<dbReference type="Proteomes" id="UP000319525">
    <property type="component" value="Unassembled WGS sequence"/>
</dbReference>
<name>A0A4Y3QJY2_MICTE</name>
<feature type="region of interest" description="Disordered" evidence="1">
    <location>
        <begin position="1"/>
        <end position="25"/>
    </location>
</feature>
<evidence type="ECO:0000256" key="1">
    <source>
        <dbReference type="SAM" id="MobiDB-lite"/>
    </source>
</evidence>
<evidence type="ECO:0000313" key="3">
    <source>
        <dbReference type="Proteomes" id="UP000319525"/>
    </source>
</evidence>
<accession>A0A4Y3QJY2</accession>
<feature type="region of interest" description="Disordered" evidence="1">
    <location>
        <begin position="59"/>
        <end position="104"/>
    </location>
</feature>
<protein>
    <recommendedName>
        <fullName evidence="4">DUF4232 domain-containing protein</fullName>
    </recommendedName>
</protein>
<evidence type="ECO:0000313" key="2">
    <source>
        <dbReference type="EMBL" id="GEB45485.1"/>
    </source>
</evidence>
<dbReference type="AlphaFoldDB" id="A0A4Y3QJY2"/>
<gene>
    <name evidence="2" type="ORF">MTE01_14300</name>
</gene>
<sequence length="237" mass="24230">MARAHSRAAYPGTMTDAPRRRRQSPAVYRRRRLAAGLLALLVIGLVVWLVAAPPWRAAPTAETTSDPAASTPSAAAATTAPAASETPSAAPSASPTPTAPAGPVECTAADISVAALSDKSEYGQGENPQLSIKLTNTSANPCTMNVGTSAQSFTVTSGSDVWWRSTDCQAEPSDMEVTLAAGQVVTSSAPLTWDRTRSSVNSCGGERPYAPGGGATYHLSVSIGGIPSSGTASFILR</sequence>
<evidence type="ECO:0008006" key="4">
    <source>
        <dbReference type="Google" id="ProtNLM"/>
    </source>
</evidence>
<organism evidence="2 3">
    <name type="scientific">Microbacterium testaceum</name>
    <name type="common">Aureobacterium testaceum</name>
    <name type="synonym">Brevibacterium testaceum</name>
    <dbReference type="NCBI Taxonomy" id="2033"/>
    <lineage>
        <taxon>Bacteria</taxon>
        <taxon>Bacillati</taxon>
        <taxon>Actinomycetota</taxon>
        <taxon>Actinomycetes</taxon>
        <taxon>Micrococcales</taxon>
        <taxon>Microbacteriaceae</taxon>
        <taxon>Microbacterium</taxon>
    </lineage>
</organism>
<feature type="compositionally biased region" description="Low complexity" evidence="1">
    <location>
        <begin position="59"/>
        <end position="101"/>
    </location>
</feature>
<proteinExistence type="predicted"/>
<reference evidence="2 3" key="1">
    <citation type="submission" date="2019-06" db="EMBL/GenBank/DDBJ databases">
        <title>Whole genome shotgun sequence of Microbacterium testaceum NBRC 12675.</title>
        <authorList>
            <person name="Hosoyama A."/>
            <person name="Uohara A."/>
            <person name="Ohji S."/>
            <person name="Ichikawa N."/>
        </authorList>
    </citation>
    <scope>NUCLEOTIDE SEQUENCE [LARGE SCALE GENOMIC DNA]</scope>
    <source>
        <strain evidence="2 3">NBRC 12675</strain>
    </source>
</reference>
<dbReference type="EMBL" id="BJML01000003">
    <property type="protein sequence ID" value="GEB45485.1"/>
    <property type="molecule type" value="Genomic_DNA"/>
</dbReference>
<comment type="caution">
    <text evidence="2">The sequence shown here is derived from an EMBL/GenBank/DDBJ whole genome shotgun (WGS) entry which is preliminary data.</text>
</comment>